<keyword evidence="6" id="KW-0863">Zinc-finger</keyword>
<dbReference type="AlphaFoldDB" id="A0A835CTE0"/>
<feature type="region of interest" description="Disordered" evidence="10">
    <location>
        <begin position="502"/>
        <end position="522"/>
    </location>
</feature>
<reference evidence="12 13" key="1">
    <citation type="submission" date="2020-08" db="EMBL/GenBank/DDBJ databases">
        <title>Aphidius gifuensis genome sequencing and assembly.</title>
        <authorList>
            <person name="Du Z."/>
        </authorList>
    </citation>
    <scope>NUCLEOTIDE SEQUENCE [LARGE SCALE GENOMIC DNA]</scope>
    <source>
        <strain evidence="12">YNYX2018</strain>
        <tissue evidence="12">Adults</tissue>
    </source>
</reference>
<dbReference type="EMBL" id="JACMRX010000002">
    <property type="protein sequence ID" value="KAF7995282.1"/>
    <property type="molecule type" value="Genomic_DNA"/>
</dbReference>
<dbReference type="InterPro" id="IPR031657">
    <property type="entry name" value="REPA_OB_2"/>
</dbReference>
<comment type="subcellular location">
    <subcellularLocation>
        <location evidence="1">Nucleus</location>
    </subcellularLocation>
</comment>
<evidence type="ECO:0000256" key="7">
    <source>
        <dbReference type="ARBA" id="ARBA00022833"/>
    </source>
</evidence>
<keyword evidence="9" id="KW-0539">Nucleus</keyword>
<comment type="similarity">
    <text evidence="2">Belongs to the replication factor A protein 1 family.</text>
</comment>
<dbReference type="Pfam" id="PF16900">
    <property type="entry name" value="REPA_OB_2"/>
    <property type="match status" value="3"/>
</dbReference>
<evidence type="ECO:0000256" key="2">
    <source>
        <dbReference type="ARBA" id="ARBA00005690"/>
    </source>
</evidence>
<keyword evidence="5" id="KW-0479">Metal-binding</keyword>
<evidence type="ECO:0000259" key="11">
    <source>
        <dbReference type="Pfam" id="PF16900"/>
    </source>
</evidence>
<evidence type="ECO:0000256" key="6">
    <source>
        <dbReference type="ARBA" id="ARBA00022771"/>
    </source>
</evidence>
<dbReference type="PANTHER" id="PTHR47165:SF4">
    <property type="entry name" value="OS03G0429900 PROTEIN"/>
    <property type="match status" value="1"/>
</dbReference>
<dbReference type="GO" id="GO:0006260">
    <property type="term" value="P:DNA replication"/>
    <property type="evidence" value="ECO:0007669"/>
    <property type="project" value="UniProtKB-KW"/>
</dbReference>
<feature type="domain" description="Replication protein A OB" evidence="11">
    <location>
        <begin position="386"/>
        <end position="483"/>
    </location>
</feature>
<evidence type="ECO:0000313" key="13">
    <source>
        <dbReference type="Proteomes" id="UP000639338"/>
    </source>
</evidence>
<keyword evidence="7" id="KW-0862">Zinc</keyword>
<feature type="domain" description="Replication protein A OB" evidence="11">
    <location>
        <begin position="124"/>
        <end position="216"/>
    </location>
</feature>
<evidence type="ECO:0000256" key="4">
    <source>
        <dbReference type="ARBA" id="ARBA00022705"/>
    </source>
</evidence>
<dbReference type="FunFam" id="2.40.50.140:FF:000064">
    <property type="entry name" value="Replication protein A subunit"/>
    <property type="match status" value="1"/>
</dbReference>
<evidence type="ECO:0000256" key="1">
    <source>
        <dbReference type="ARBA" id="ARBA00004123"/>
    </source>
</evidence>
<evidence type="ECO:0000256" key="5">
    <source>
        <dbReference type="ARBA" id="ARBA00022723"/>
    </source>
</evidence>
<evidence type="ECO:0000256" key="8">
    <source>
        <dbReference type="ARBA" id="ARBA00023125"/>
    </source>
</evidence>
<feature type="domain" description="Replication protein A OB" evidence="11">
    <location>
        <begin position="262"/>
        <end position="357"/>
    </location>
</feature>
<dbReference type="GO" id="GO:0005634">
    <property type="term" value="C:nucleus"/>
    <property type="evidence" value="ECO:0007669"/>
    <property type="project" value="UniProtKB-SubCell"/>
</dbReference>
<evidence type="ECO:0000313" key="12">
    <source>
        <dbReference type="EMBL" id="KAF7995282.1"/>
    </source>
</evidence>
<evidence type="ECO:0000256" key="10">
    <source>
        <dbReference type="SAM" id="MobiDB-lite"/>
    </source>
</evidence>
<protein>
    <recommendedName>
        <fullName evidence="3">Replication protein A 70 kDa DNA-binding subunit</fullName>
    </recommendedName>
</protein>
<dbReference type="Proteomes" id="UP000639338">
    <property type="component" value="Unassembled WGS sequence"/>
</dbReference>
<dbReference type="PANTHER" id="PTHR47165">
    <property type="entry name" value="OS03G0429900 PROTEIN"/>
    <property type="match status" value="1"/>
</dbReference>
<dbReference type="InterPro" id="IPR012340">
    <property type="entry name" value="NA-bd_OB-fold"/>
</dbReference>
<dbReference type="OrthoDB" id="7862263at2759"/>
<dbReference type="FunFam" id="2.40.50.140:FF:000041">
    <property type="entry name" value="Replication protein A subunit"/>
    <property type="match status" value="1"/>
</dbReference>
<dbReference type="SUPFAM" id="SSF50249">
    <property type="entry name" value="Nucleic acid-binding proteins"/>
    <property type="match status" value="4"/>
</dbReference>
<dbReference type="GO" id="GO:0008270">
    <property type="term" value="F:zinc ion binding"/>
    <property type="evidence" value="ECO:0007669"/>
    <property type="project" value="UniProtKB-KW"/>
</dbReference>
<keyword evidence="13" id="KW-1185">Reference proteome</keyword>
<accession>A0A835CTE0</accession>
<keyword evidence="8" id="KW-0238">DNA-binding</keyword>
<sequence length="522" mass="61340">MVNIKIKDLNEDSKNWKIEARIIYISPVTSFEKNGNYNKVCNVDVIDDTGEIKCTMFSGSIDKFYNLFRIQKVYSITNSILKKANKNYNRLNHNFEILITENSEIEEINDTTKIPKFQFDFVKIKELLKAEKKSSIDILAIIKNVKPLKKSNKNGKQLKRQEIILIDDSKAKITLMLWSNQIDEFEGEINDIIAIKNVKINNFNSDLNLIFMKTSITMINPDISEAIKLQKWYGQIGKKMDEKEFEFCRSDTKSYNFTKFRTIYNTQINTIIDIIAKIFEIRETEKIESIYKKQYEKKEIILQDNKDNKIVLNLWNENIEDFKGKINDIIVIQRVKINEYQYLKNLSLIPTSIIKINPDIPEVKSFADETIDEDDYDDKIENFKTIKDIKNLDNETIINVIAEINNVSEINSVFSQNNNMTYNKREIKLIDDSKEKITLTLWKDEAENFIGKVGQIIKIERAKIKEYLKDKYISLINSSMITYDCQNDKQKFKKWLASQSQTKQQDDEKPCCSKWTNTNKKN</sequence>
<comment type="caution">
    <text evidence="12">The sequence shown here is derived from an EMBL/GenBank/DDBJ whole genome shotgun (WGS) entry which is preliminary data.</text>
</comment>
<organism evidence="12 13">
    <name type="scientific">Aphidius gifuensis</name>
    <name type="common">Parasitoid wasp</name>
    <dbReference type="NCBI Taxonomy" id="684658"/>
    <lineage>
        <taxon>Eukaryota</taxon>
        <taxon>Metazoa</taxon>
        <taxon>Ecdysozoa</taxon>
        <taxon>Arthropoda</taxon>
        <taxon>Hexapoda</taxon>
        <taxon>Insecta</taxon>
        <taxon>Pterygota</taxon>
        <taxon>Neoptera</taxon>
        <taxon>Endopterygota</taxon>
        <taxon>Hymenoptera</taxon>
        <taxon>Apocrita</taxon>
        <taxon>Ichneumonoidea</taxon>
        <taxon>Braconidae</taxon>
        <taxon>Aphidiinae</taxon>
        <taxon>Aphidius</taxon>
    </lineage>
</organism>
<name>A0A835CTE0_APHGI</name>
<dbReference type="Gene3D" id="2.40.50.140">
    <property type="entry name" value="Nucleic acid-binding proteins"/>
    <property type="match status" value="4"/>
</dbReference>
<evidence type="ECO:0000256" key="9">
    <source>
        <dbReference type="ARBA" id="ARBA00023242"/>
    </source>
</evidence>
<keyword evidence="4" id="KW-0235">DNA replication</keyword>
<dbReference type="CDD" id="cd04475">
    <property type="entry name" value="RPA1_DBD_B"/>
    <property type="match status" value="2"/>
</dbReference>
<proteinExistence type="inferred from homology"/>
<dbReference type="CDD" id="cd04474">
    <property type="entry name" value="RPA1_DBD_A"/>
    <property type="match status" value="1"/>
</dbReference>
<gene>
    <name evidence="12" type="ORF">HCN44_004754</name>
</gene>
<dbReference type="GO" id="GO:0003677">
    <property type="term" value="F:DNA binding"/>
    <property type="evidence" value="ECO:0007669"/>
    <property type="project" value="UniProtKB-KW"/>
</dbReference>
<evidence type="ECO:0000256" key="3">
    <source>
        <dbReference type="ARBA" id="ARBA00019850"/>
    </source>
</evidence>